<evidence type="ECO:0000256" key="2">
    <source>
        <dbReference type="ARBA" id="ARBA00022801"/>
    </source>
</evidence>
<dbReference type="Proteomes" id="UP000675880">
    <property type="component" value="Unassembled WGS sequence"/>
</dbReference>
<evidence type="ECO:0000259" key="7">
    <source>
        <dbReference type="SMART" id="SM00833"/>
    </source>
</evidence>
<keyword evidence="3" id="KW-0143">Chaperone</keyword>
<dbReference type="SMART" id="SM00833">
    <property type="entry name" value="CobW_C"/>
    <property type="match status" value="1"/>
</dbReference>
<accession>A0ABM8SC69</accession>
<protein>
    <submittedName>
        <fullName evidence="8">CobW C-terminal domain-containing protein</fullName>
    </submittedName>
</protein>
<reference evidence="8 9" key="1">
    <citation type="submission" date="2021-02" db="EMBL/GenBank/DDBJ databases">
        <authorList>
            <person name="Han P."/>
        </authorList>
    </citation>
    <scope>NUCLEOTIDE SEQUENCE [LARGE SCALE GENOMIC DNA]</scope>
    <source>
        <strain evidence="8">Candidatus Nitrospira sp. ZN2</strain>
    </source>
</reference>
<gene>
    <name evidence="8" type="ORF">NSPZN2_80054</name>
</gene>
<dbReference type="SUPFAM" id="SSF52540">
    <property type="entry name" value="P-loop containing nucleoside triphosphate hydrolases"/>
    <property type="match status" value="1"/>
</dbReference>
<comment type="catalytic activity">
    <reaction evidence="6">
        <text>GTP + H2O = GDP + phosphate + H(+)</text>
        <dbReference type="Rhea" id="RHEA:19669"/>
        <dbReference type="ChEBI" id="CHEBI:15377"/>
        <dbReference type="ChEBI" id="CHEBI:15378"/>
        <dbReference type="ChEBI" id="CHEBI:37565"/>
        <dbReference type="ChEBI" id="CHEBI:43474"/>
        <dbReference type="ChEBI" id="CHEBI:58189"/>
    </reaction>
    <physiologicalReaction direction="left-to-right" evidence="6">
        <dbReference type="Rhea" id="RHEA:19670"/>
    </physiologicalReaction>
</comment>
<dbReference type="PANTHER" id="PTHR43603">
    <property type="entry name" value="COBW DOMAIN-CONTAINING PROTEIN DDB_G0274527"/>
    <property type="match status" value="1"/>
</dbReference>
<organism evidence="8 9">
    <name type="scientific">Nitrospira defluvii</name>
    <dbReference type="NCBI Taxonomy" id="330214"/>
    <lineage>
        <taxon>Bacteria</taxon>
        <taxon>Pseudomonadati</taxon>
        <taxon>Nitrospirota</taxon>
        <taxon>Nitrospiria</taxon>
        <taxon>Nitrospirales</taxon>
        <taxon>Nitrospiraceae</taxon>
        <taxon>Nitrospira</taxon>
    </lineage>
</organism>
<sequence length="389" mass="43907">MIREWVAERGSERWALLLHDRSEHEWAAVDGTGHAIDIYSLGESLAELMRSCASCSFREALTDAILTIAGMRRFDRLIVECSGLVEATMAAAVFNDAIADEEPLAGLARLDQLVTVVDAATVWEGVRSADALGERGMSGGEDDTRVLSELLVEQIEHCSLIALNRSEAIDGNCRERVITLLRYLNPEAEVLLAADRVAGAARILAPRDRAEHGISFQPGWAKLIDGNDSLPESSQEWSTGVFRASRPFHPERLWRCVEEDWPGVLRCKGYFWLASQPDRCFSWEQTAGSRHFEWVGHWWVATPQPEWPTNEAFLRRLKSQWTIEFGDRRQELACIGYGADQETLFARLKRCLLTTDELLLGEEAWRRFADPFERATQEAGSREDETDPE</sequence>
<dbReference type="InterPro" id="IPR003495">
    <property type="entry name" value="CobW/HypB/UreG_nucleotide-bd"/>
</dbReference>
<evidence type="ECO:0000256" key="6">
    <source>
        <dbReference type="ARBA" id="ARBA00049117"/>
    </source>
</evidence>
<dbReference type="PANTHER" id="PTHR43603:SF1">
    <property type="entry name" value="ZINC-REGULATED GTPASE METALLOPROTEIN ACTIVATOR 1"/>
    <property type="match status" value="1"/>
</dbReference>
<evidence type="ECO:0000256" key="1">
    <source>
        <dbReference type="ARBA" id="ARBA00022741"/>
    </source>
</evidence>
<name>A0ABM8SC69_9BACT</name>
<comment type="similarity">
    <text evidence="4">Belongs to the SIMIBI class G3E GTPase family. ZNG1 subfamily.</text>
</comment>
<comment type="caution">
    <text evidence="8">The sequence shown here is derived from an EMBL/GenBank/DDBJ whole genome shotgun (WGS) entry which is preliminary data.</text>
</comment>
<dbReference type="Pfam" id="PF07683">
    <property type="entry name" value="CobW_C"/>
    <property type="match status" value="1"/>
</dbReference>
<keyword evidence="9" id="KW-1185">Reference proteome</keyword>
<dbReference type="Gene3D" id="3.30.1220.10">
    <property type="entry name" value="CobW-like, C-terminal domain"/>
    <property type="match status" value="1"/>
</dbReference>
<feature type="domain" description="CobW C-terminal" evidence="7">
    <location>
        <begin position="237"/>
        <end position="352"/>
    </location>
</feature>
<proteinExistence type="inferred from homology"/>
<keyword evidence="2" id="KW-0378">Hydrolase</keyword>
<evidence type="ECO:0000313" key="9">
    <source>
        <dbReference type="Proteomes" id="UP000675880"/>
    </source>
</evidence>
<evidence type="ECO:0000256" key="4">
    <source>
        <dbReference type="ARBA" id="ARBA00034320"/>
    </source>
</evidence>
<evidence type="ECO:0000256" key="5">
    <source>
        <dbReference type="ARBA" id="ARBA00045658"/>
    </source>
</evidence>
<keyword evidence="1" id="KW-0547">Nucleotide-binding</keyword>
<dbReference type="Gene3D" id="3.40.50.300">
    <property type="entry name" value="P-loop containing nucleotide triphosphate hydrolases"/>
    <property type="match status" value="1"/>
</dbReference>
<dbReference type="InterPro" id="IPR027417">
    <property type="entry name" value="P-loop_NTPase"/>
</dbReference>
<dbReference type="InterPro" id="IPR011629">
    <property type="entry name" value="CobW-like_C"/>
</dbReference>
<dbReference type="Pfam" id="PF02492">
    <property type="entry name" value="cobW"/>
    <property type="match status" value="1"/>
</dbReference>
<evidence type="ECO:0000313" key="8">
    <source>
        <dbReference type="EMBL" id="CAE6800814.1"/>
    </source>
</evidence>
<evidence type="ECO:0000256" key="3">
    <source>
        <dbReference type="ARBA" id="ARBA00023186"/>
    </source>
</evidence>
<dbReference type="InterPro" id="IPR036627">
    <property type="entry name" value="CobW-likC_sf"/>
</dbReference>
<dbReference type="EMBL" id="CAJNBJ010000021">
    <property type="protein sequence ID" value="CAE6800814.1"/>
    <property type="molecule type" value="Genomic_DNA"/>
</dbReference>
<dbReference type="SUPFAM" id="SSF90002">
    <property type="entry name" value="Hypothetical protein YjiA, C-terminal domain"/>
    <property type="match status" value="1"/>
</dbReference>
<comment type="function">
    <text evidence="5">Zinc chaperone that directly transfers zinc cofactor to target proteins, thereby activating them. Zinc is transferred from the CXCC motif in the GTPase domain to the zinc binding site in target proteins in a process requiring GTP hydrolysis.</text>
</comment>
<dbReference type="InterPro" id="IPR051927">
    <property type="entry name" value="Zn_Chap_cDPG_Synth"/>
</dbReference>